<proteinExistence type="predicted"/>
<dbReference type="Gene3D" id="2.60.120.10">
    <property type="entry name" value="Jelly Rolls"/>
    <property type="match status" value="1"/>
</dbReference>
<keyword evidence="2 5" id="KW-0238">DNA-binding</keyword>
<dbReference type="SMART" id="SM00342">
    <property type="entry name" value="HTH_ARAC"/>
    <property type="match status" value="1"/>
</dbReference>
<sequence length="284" mass="33764">MKKKQFDTLVIHDLEEDVFHLPTHSHTYYELVYVIKGKGKHYLNNVVMSYKAGDLFLISPKDQHYLDFATRSRMVFIKFTEQYFETNKFLSPDIFMKYNPETIMRHQLLKEEKLKFDNTSKLILKRIIENILDYNVTGDVSSSPLIFYQLFSIFGLINELTAKMNIRIDNGLPDKEDIITYLHQHIYNPDKIRIKNLASHFNISEKYFSSYFKRNFEISLRDYINEYRLALIEKRIESGKNTIKQIAYEFGFTDESHLSHYFKNKKHKTLGSYKLKGENSNTDA</sequence>
<dbReference type="Pfam" id="PF02311">
    <property type="entry name" value="AraC_binding"/>
    <property type="match status" value="1"/>
</dbReference>
<dbReference type="Pfam" id="PF12833">
    <property type="entry name" value="HTH_18"/>
    <property type="match status" value="1"/>
</dbReference>
<dbReference type="SUPFAM" id="SSF46689">
    <property type="entry name" value="Homeodomain-like"/>
    <property type="match status" value="1"/>
</dbReference>
<dbReference type="STRING" id="1121284.SAMN05660493_02416"/>
<keyword evidence="1" id="KW-0805">Transcription regulation</keyword>
<dbReference type="InterPro" id="IPR009057">
    <property type="entry name" value="Homeodomain-like_sf"/>
</dbReference>
<dbReference type="InterPro" id="IPR003313">
    <property type="entry name" value="AraC-bd"/>
</dbReference>
<dbReference type="Proteomes" id="UP000187261">
    <property type="component" value="Unassembled WGS sequence"/>
</dbReference>
<dbReference type="InterPro" id="IPR037923">
    <property type="entry name" value="HTH-like"/>
</dbReference>
<dbReference type="PROSITE" id="PS01124">
    <property type="entry name" value="HTH_ARAC_FAMILY_2"/>
    <property type="match status" value="1"/>
</dbReference>
<evidence type="ECO:0000313" key="5">
    <source>
        <dbReference type="EMBL" id="SIT97690.1"/>
    </source>
</evidence>
<keyword evidence="3" id="KW-0804">Transcription</keyword>
<dbReference type="OrthoDB" id="636258at2"/>
<dbReference type="SUPFAM" id="SSF51215">
    <property type="entry name" value="Regulatory protein AraC"/>
    <property type="match status" value="1"/>
</dbReference>
<dbReference type="AlphaFoldDB" id="A0A1U7Q089"/>
<dbReference type="Gene3D" id="1.10.10.60">
    <property type="entry name" value="Homeodomain-like"/>
    <property type="match status" value="2"/>
</dbReference>
<dbReference type="GO" id="GO:0003700">
    <property type="term" value="F:DNA-binding transcription factor activity"/>
    <property type="evidence" value="ECO:0007669"/>
    <property type="project" value="InterPro"/>
</dbReference>
<name>A0A1U7Q089_9FLAO</name>
<evidence type="ECO:0000313" key="6">
    <source>
        <dbReference type="Proteomes" id="UP000187261"/>
    </source>
</evidence>
<dbReference type="EMBL" id="FTPU01000029">
    <property type="protein sequence ID" value="SIT97690.1"/>
    <property type="molecule type" value="Genomic_DNA"/>
</dbReference>
<feature type="domain" description="HTH araC/xylS-type" evidence="4">
    <location>
        <begin position="176"/>
        <end position="276"/>
    </location>
</feature>
<gene>
    <name evidence="5" type="ORF">SAMN05660493_02416</name>
</gene>
<evidence type="ECO:0000256" key="1">
    <source>
        <dbReference type="ARBA" id="ARBA00023015"/>
    </source>
</evidence>
<evidence type="ECO:0000256" key="3">
    <source>
        <dbReference type="ARBA" id="ARBA00023163"/>
    </source>
</evidence>
<dbReference type="InterPro" id="IPR014710">
    <property type="entry name" value="RmlC-like_jellyroll"/>
</dbReference>
<reference evidence="6" key="1">
    <citation type="submission" date="2016-10" db="EMBL/GenBank/DDBJ databases">
        <authorList>
            <person name="Varghese N."/>
            <person name="Submissions S."/>
        </authorList>
    </citation>
    <scope>NUCLEOTIDE SEQUENCE [LARGE SCALE GENOMIC DNA]</scope>
    <source>
        <strain evidence="6">DSM 19482</strain>
    </source>
</reference>
<dbReference type="PANTHER" id="PTHR43280:SF34">
    <property type="entry name" value="ARAC-FAMILY TRANSCRIPTIONAL REGULATOR"/>
    <property type="match status" value="1"/>
</dbReference>
<protein>
    <submittedName>
        <fullName evidence="5">AraC-type DNA-binding protein</fullName>
    </submittedName>
</protein>
<dbReference type="GO" id="GO:0043565">
    <property type="term" value="F:sequence-specific DNA binding"/>
    <property type="evidence" value="ECO:0007669"/>
    <property type="project" value="InterPro"/>
</dbReference>
<accession>A0A1U7Q089</accession>
<dbReference type="RefSeq" id="WP_076783832.1">
    <property type="nucleotide sequence ID" value="NZ_FTPU01000029.1"/>
</dbReference>
<dbReference type="PANTHER" id="PTHR43280">
    <property type="entry name" value="ARAC-FAMILY TRANSCRIPTIONAL REGULATOR"/>
    <property type="match status" value="1"/>
</dbReference>
<evidence type="ECO:0000256" key="2">
    <source>
        <dbReference type="ARBA" id="ARBA00023125"/>
    </source>
</evidence>
<evidence type="ECO:0000259" key="4">
    <source>
        <dbReference type="PROSITE" id="PS01124"/>
    </source>
</evidence>
<dbReference type="InterPro" id="IPR018060">
    <property type="entry name" value="HTH_AraC"/>
</dbReference>
<keyword evidence="6" id="KW-1185">Reference proteome</keyword>
<organism evidence="5 6">
    <name type="scientific">Epilithonimonas bovis DSM 19482</name>
    <dbReference type="NCBI Taxonomy" id="1121284"/>
    <lineage>
        <taxon>Bacteria</taxon>
        <taxon>Pseudomonadati</taxon>
        <taxon>Bacteroidota</taxon>
        <taxon>Flavobacteriia</taxon>
        <taxon>Flavobacteriales</taxon>
        <taxon>Weeksellaceae</taxon>
        <taxon>Chryseobacterium group</taxon>
        <taxon>Epilithonimonas</taxon>
    </lineage>
</organism>